<keyword evidence="2" id="KW-0677">Repeat</keyword>
<dbReference type="Proteomes" id="UP000198384">
    <property type="component" value="Unassembled WGS sequence"/>
</dbReference>
<evidence type="ECO:0000256" key="2">
    <source>
        <dbReference type="ARBA" id="ARBA00022737"/>
    </source>
</evidence>
<dbReference type="PANTHER" id="PTHR47566:SF1">
    <property type="entry name" value="PROTEIN NUD1"/>
    <property type="match status" value="1"/>
</dbReference>
<dbReference type="InterPro" id="IPR032675">
    <property type="entry name" value="LRR_dom_sf"/>
</dbReference>
<dbReference type="EMBL" id="FZNT01000002">
    <property type="protein sequence ID" value="SNR39188.1"/>
    <property type="molecule type" value="Genomic_DNA"/>
</dbReference>
<evidence type="ECO:0000256" key="1">
    <source>
        <dbReference type="ARBA" id="ARBA00022614"/>
    </source>
</evidence>
<gene>
    <name evidence="3" type="ORF">SAMN06265371_102234</name>
</gene>
<dbReference type="InterPro" id="IPR001611">
    <property type="entry name" value="Leu-rich_rpt"/>
</dbReference>
<organism evidence="3 4">
    <name type="scientific">Lutibacter agarilyticus</name>
    <dbReference type="NCBI Taxonomy" id="1109740"/>
    <lineage>
        <taxon>Bacteria</taxon>
        <taxon>Pseudomonadati</taxon>
        <taxon>Bacteroidota</taxon>
        <taxon>Flavobacteriia</taxon>
        <taxon>Flavobacteriales</taxon>
        <taxon>Flavobacteriaceae</taxon>
        <taxon>Lutibacter</taxon>
    </lineage>
</organism>
<dbReference type="PROSITE" id="PS51450">
    <property type="entry name" value="LRR"/>
    <property type="match status" value="1"/>
</dbReference>
<dbReference type="PANTHER" id="PTHR47566">
    <property type="match status" value="1"/>
</dbReference>
<name>A0A238VY79_9FLAO</name>
<accession>A0A238VY79</accession>
<dbReference type="InterPro" id="IPR052574">
    <property type="entry name" value="CDIRP"/>
</dbReference>
<dbReference type="SUPFAM" id="SSF52058">
    <property type="entry name" value="L domain-like"/>
    <property type="match status" value="1"/>
</dbReference>
<keyword evidence="4" id="KW-1185">Reference proteome</keyword>
<dbReference type="AlphaFoldDB" id="A0A238VY79"/>
<proteinExistence type="predicted"/>
<dbReference type="Gene3D" id="3.80.10.10">
    <property type="entry name" value="Ribonuclease Inhibitor"/>
    <property type="match status" value="1"/>
</dbReference>
<evidence type="ECO:0000313" key="4">
    <source>
        <dbReference type="Proteomes" id="UP000198384"/>
    </source>
</evidence>
<keyword evidence="1" id="KW-0433">Leucine-rich repeat</keyword>
<protein>
    <recommendedName>
        <fullName evidence="5">Leucine Rich repeat-containing protein</fullName>
    </recommendedName>
</protein>
<sequence>MLLTLCVFASCQSNEDEIERTAYLSIPDNHFETKLIEQGIDSDGIVNQQMLKSDAETVSILDLNLFDNFGEISNLTGIEGFVNLTLLSAANQKIETIDLSNNIKLDTLNMLGNYLTNIDLSNNTNLVFVDLQSNGFNSFNAISGLADMTNLKELDLSWNYLKEFNIHNESLEVLHISHNELKSINTNGAVNLRNIYMPLNKLETVDFSTNIALETLLIAGNKLQYIDLESNTSLTHLYISSNSLTSLDVSNNLELVDVRLDRNPDLTCIKIQNSQNPYIMKSDYQELNINCN</sequence>
<dbReference type="GO" id="GO:0035591">
    <property type="term" value="F:signaling adaptor activity"/>
    <property type="evidence" value="ECO:0007669"/>
    <property type="project" value="TreeGrafter"/>
</dbReference>
<evidence type="ECO:0000313" key="3">
    <source>
        <dbReference type="EMBL" id="SNR39188.1"/>
    </source>
</evidence>
<evidence type="ECO:0008006" key="5">
    <source>
        <dbReference type="Google" id="ProtNLM"/>
    </source>
</evidence>
<reference evidence="3 4" key="1">
    <citation type="submission" date="2017-06" db="EMBL/GenBank/DDBJ databases">
        <authorList>
            <person name="Kim H.J."/>
            <person name="Triplett B.A."/>
        </authorList>
    </citation>
    <scope>NUCLEOTIDE SEQUENCE [LARGE SCALE GENOMIC DNA]</scope>
    <source>
        <strain evidence="3 4">DSM 29150</strain>
    </source>
</reference>
<dbReference type="RefSeq" id="WP_245813418.1">
    <property type="nucleotide sequence ID" value="NZ_FZNT01000002.1"/>
</dbReference>